<protein>
    <recommendedName>
        <fullName evidence="2">Bacteriophage tail tape measure N-terminal domain-containing protein</fullName>
    </recommendedName>
</protein>
<feature type="domain" description="Bacteriophage tail tape measure N-terminal" evidence="2">
    <location>
        <begin position="144"/>
        <end position="238"/>
    </location>
</feature>
<evidence type="ECO:0000313" key="4">
    <source>
        <dbReference type="Proteomes" id="UP000219914"/>
    </source>
</evidence>
<feature type="coiled-coil region" evidence="1">
    <location>
        <begin position="447"/>
        <end position="474"/>
    </location>
</feature>
<dbReference type="Proteomes" id="UP000219914">
    <property type="component" value="Unassembled WGS sequence"/>
</dbReference>
<dbReference type="EMBL" id="NWSY01000004">
    <property type="protein sequence ID" value="PDT24462.1"/>
    <property type="molecule type" value="Genomic_DNA"/>
</dbReference>
<name>A0ABX4K0F7_9HYPH</name>
<proteinExistence type="predicted"/>
<gene>
    <name evidence="3" type="ORF">CO674_07195</name>
</gene>
<reference evidence="3 4" key="1">
    <citation type="submission" date="2017-09" db="EMBL/GenBank/DDBJ databases">
        <title>Comparative genomics of rhizobia isolated from Phaseolus vulgaris in China.</title>
        <authorList>
            <person name="Tong W."/>
        </authorList>
    </citation>
    <scope>NUCLEOTIDE SEQUENCE [LARGE SCALE GENOMIC DNA]</scope>
    <source>
        <strain evidence="3 4">FH14</strain>
    </source>
</reference>
<comment type="caution">
    <text evidence="3">The sequence shown here is derived from an EMBL/GenBank/DDBJ whole genome shotgun (WGS) entry which is preliminary data.</text>
</comment>
<accession>A0ABX4K0F7</accession>
<keyword evidence="4" id="KW-1185">Reference proteome</keyword>
<evidence type="ECO:0000259" key="2">
    <source>
        <dbReference type="Pfam" id="PF06791"/>
    </source>
</evidence>
<organism evidence="3 4">
    <name type="scientific">Rhizobium hidalgonense</name>
    <dbReference type="NCBI Taxonomy" id="1538159"/>
    <lineage>
        <taxon>Bacteria</taxon>
        <taxon>Pseudomonadati</taxon>
        <taxon>Pseudomonadota</taxon>
        <taxon>Alphaproteobacteria</taxon>
        <taxon>Hyphomicrobiales</taxon>
        <taxon>Rhizobiaceae</taxon>
        <taxon>Rhizobium/Agrobacterium group</taxon>
        <taxon>Rhizobium</taxon>
    </lineage>
</organism>
<sequence>MNSTKTLSIVIDPSGTEAGGRVVKRELQEIGNAAKQTQRMTDALGQAQQQMAKSAQTSAQSLFQQQDALRAKFNPTFAVLQRYKQTQNEIRQAHTLGALSVNEMTTALSRERQAALSAVAAIKGYNSAVTAASTARQTMNKGGGIRSFETANLAAQFQDIAVTAAMGMSPLQIALQQGTQLSAVLGPMGAGGAVKGLGAAFLSLLNPVSLVTMGLVAGTAALLQYVGSAVSGTKTVDELLSRHADNIRGIKAAYGEAAAGLKAYVSESKATLAANAGETLEATKAIVAKSARNELSEALALPASDFAGNINVIDRFKEAINQLKKSTEAGKPDLLAYRDALSQIATSADAAPAQKKLANRLRVIDEDELKAAMALPGMLKAVQVAAEQSAGGLDRLKAIDVSQTTQGVAALGTSLQTVSQTAKGTAATVVDVAQQAANSRRQTLTSLEQSSAQLRSMKAELSDLQKAIAEAAKTPVSEVFGDGVAGQAAADAIARAASSIQKVFQALDGGQTTALQAHESLELIRQSLYQIGGDPRIIDGFINALMNGNGRVRDLQASVESLSKSILSIPDKTVNIGIRQYTVPSAGGGSANVNVIGGGAPDMTMQQYNINGRNHTVYGGISTFATHEQYATLTPAARERIYRGQSDFMQELSPTTSGGLISQNDFQTMYETLGYRAAGGPVSAGGTYLVGEKGPEILTMAAAGSVTNANSTASILSGGRDTLSLIEDHLYGALQELRIHTNYFETYESDFGEMIASLKEVKSGIASVAVAARASAMSSYGSLGGGYSKRGGGGYAGSGSGSNSAIVDYNSPYMGPGITFTNGTGAIGYATYNITPGILGTQHNPGLTGFATGGQIMAGEDQKVEFFKRNKERVLIVDDSKVSDQRSGSSASKEKATVHAPITVNFHGDTGDARSRQAVADDFRRVVQQVVRGR</sequence>
<keyword evidence="1" id="KW-0175">Coiled coil</keyword>
<evidence type="ECO:0000313" key="3">
    <source>
        <dbReference type="EMBL" id="PDT24462.1"/>
    </source>
</evidence>
<dbReference type="RefSeq" id="WP_097533361.1">
    <property type="nucleotide sequence ID" value="NZ_LODW01000082.1"/>
</dbReference>
<dbReference type="InterPro" id="IPR009628">
    <property type="entry name" value="Phage_tape_measure_N"/>
</dbReference>
<dbReference type="Pfam" id="PF06791">
    <property type="entry name" value="TMP_2"/>
    <property type="match status" value="1"/>
</dbReference>
<evidence type="ECO:0000256" key="1">
    <source>
        <dbReference type="SAM" id="Coils"/>
    </source>
</evidence>